<dbReference type="GO" id="GO:0005764">
    <property type="term" value="C:lysosome"/>
    <property type="evidence" value="ECO:0007669"/>
    <property type="project" value="TreeGrafter"/>
</dbReference>
<dbReference type="InterPro" id="IPR000602">
    <property type="entry name" value="Glyco_hydro_38_N"/>
</dbReference>
<dbReference type="EMBL" id="JAKZEL010000006">
    <property type="protein sequence ID" value="KAI4542760.1"/>
    <property type="molecule type" value="Genomic_DNA"/>
</dbReference>
<dbReference type="InterPro" id="IPR027291">
    <property type="entry name" value="Glyco_hydro_38_N_sf"/>
</dbReference>
<keyword evidence="3" id="KW-1185">Reference proteome</keyword>
<sequence length="170" mass="19604">MQAYVTKVHTSVVEELTRNKQHRFIILDQEFLRLWWDGVASAKQKLQVHEIVAQRLLEFVLGGQVMHDEVVTHVNDQIFQLTEGHGFLYKTFGIRPQFSWQVDSLGASATTPTLFALAGFSGHIISRIDYDLKEAMQKDQEMQFVWRGSRSLLAQQETFTHVMDENGYCS</sequence>
<dbReference type="GO" id="GO:0006013">
    <property type="term" value="P:mannose metabolic process"/>
    <property type="evidence" value="ECO:0007669"/>
    <property type="project" value="InterPro"/>
</dbReference>
<dbReference type="Gene3D" id="3.20.110.10">
    <property type="entry name" value="Glycoside hydrolase 38, N terminal domain"/>
    <property type="match status" value="1"/>
</dbReference>
<evidence type="ECO:0000259" key="1">
    <source>
        <dbReference type="Pfam" id="PF01074"/>
    </source>
</evidence>
<accession>A0AAD4UET7</accession>
<comment type="caution">
    <text evidence="2">The sequence shown here is derived from an EMBL/GenBank/DDBJ whole genome shotgun (WGS) entry which is preliminary data.</text>
</comment>
<name>A0AAD4UET7_OVIAM</name>
<evidence type="ECO:0000313" key="2">
    <source>
        <dbReference type="EMBL" id="KAI4542760.1"/>
    </source>
</evidence>
<dbReference type="PANTHER" id="PTHR11607:SF28">
    <property type="entry name" value="EPIDIDYMIS-SPECIFIC ALPHA-MANNOSIDASE"/>
    <property type="match status" value="1"/>
</dbReference>
<evidence type="ECO:0000313" key="3">
    <source>
        <dbReference type="Proteomes" id="UP001214576"/>
    </source>
</evidence>
<proteinExistence type="predicted"/>
<dbReference type="AlphaFoldDB" id="A0AAD4UET7"/>
<organism evidence="2 3">
    <name type="scientific">Ovis ammon polii</name>
    <dbReference type="NCBI Taxonomy" id="230172"/>
    <lineage>
        <taxon>Eukaryota</taxon>
        <taxon>Metazoa</taxon>
        <taxon>Chordata</taxon>
        <taxon>Craniata</taxon>
        <taxon>Vertebrata</taxon>
        <taxon>Euteleostomi</taxon>
        <taxon>Mammalia</taxon>
        <taxon>Eutheria</taxon>
        <taxon>Laurasiatheria</taxon>
        <taxon>Artiodactyla</taxon>
        <taxon>Ruminantia</taxon>
        <taxon>Pecora</taxon>
        <taxon>Bovidae</taxon>
        <taxon>Caprinae</taxon>
        <taxon>Ovis</taxon>
    </lineage>
</organism>
<gene>
    <name evidence="2" type="ORF">MG293_006886</name>
</gene>
<reference evidence="2" key="1">
    <citation type="submission" date="2022-03" db="EMBL/GenBank/DDBJ databases">
        <title>Genomic analyses of argali, domestic sheep and their hybrids provide insights into chromosomal evolution, heterosis and genetic basis of agronomic traits.</title>
        <authorList>
            <person name="Li M."/>
        </authorList>
    </citation>
    <scope>NUCLEOTIDE SEQUENCE</scope>
    <source>
        <strain evidence="2">CAU-MHL-2022a</strain>
        <tissue evidence="2">Skin</tissue>
    </source>
</reference>
<dbReference type="PANTHER" id="PTHR11607">
    <property type="entry name" value="ALPHA-MANNOSIDASE"/>
    <property type="match status" value="1"/>
</dbReference>
<feature type="domain" description="Glycoside hydrolase family 38 N-terminal" evidence="1">
    <location>
        <begin position="2"/>
        <end position="168"/>
    </location>
</feature>
<dbReference type="Proteomes" id="UP001214576">
    <property type="component" value="Unassembled WGS sequence"/>
</dbReference>
<dbReference type="InterPro" id="IPR011330">
    <property type="entry name" value="Glyco_hydro/deAcase_b/a-brl"/>
</dbReference>
<protein>
    <recommendedName>
        <fullName evidence="1">Glycoside hydrolase family 38 N-terminal domain-containing protein</fullName>
    </recommendedName>
</protein>
<dbReference type="Pfam" id="PF01074">
    <property type="entry name" value="Glyco_hydro_38N"/>
    <property type="match status" value="1"/>
</dbReference>
<dbReference type="InterPro" id="IPR050843">
    <property type="entry name" value="Glycosyl_Hydrlase_38"/>
</dbReference>
<dbReference type="SUPFAM" id="SSF88713">
    <property type="entry name" value="Glycoside hydrolase/deacetylase"/>
    <property type="match status" value="1"/>
</dbReference>
<dbReference type="GO" id="GO:0004559">
    <property type="term" value="F:alpha-mannosidase activity"/>
    <property type="evidence" value="ECO:0007669"/>
    <property type="project" value="InterPro"/>
</dbReference>